<evidence type="ECO:0000259" key="4">
    <source>
        <dbReference type="PROSITE" id="PS50043"/>
    </source>
</evidence>
<evidence type="ECO:0000256" key="3">
    <source>
        <dbReference type="ARBA" id="ARBA00023163"/>
    </source>
</evidence>
<dbReference type="CDD" id="cd06170">
    <property type="entry name" value="LuxR_C_like"/>
    <property type="match status" value="1"/>
</dbReference>
<dbReference type="InterPro" id="IPR000792">
    <property type="entry name" value="Tscrpt_reg_LuxR_C"/>
</dbReference>
<dbReference type="Proteomes" id="UP001500221">
    <property type="component" value="Unassembled WGS sequence"/>
</dbReference>
<feature type="domain" description="HTH luxR-type" evidence="4">
    <location>
        <begin position="7"/>
        <end position="72"/>
    </location>
</feature>
<gene>
    <name evidence="5" type="ORF">GCM10023340_26070</name>
</gene>
<dbReference type="Pfam" id="PF00196">
    <property type="entry name" value="GerE"/>
    <property type="match status" value="1"/>
</dbReference>
<evidence type="ECO:0000256" key="1">
    <source>
        <dbReference type="ARBA" id="ARBA00023015"/>
    </source>
</evidence>
<evidence type="ECO:0000313" key="5">
    <source>
        <dbReference type="EMBL" id="GAA5149948.1"/>
    </source>
</evidence>
<dbReference type="SUPFAM" id="SSF46894">
    <property type="entry name" value="C-terminal effector domain of the bipartite response regulators"/>
    <property type="match status" value="1"/>
</dbReference>
<proteinExistence type="predicted"/>
<sequence>MTLSSGPTPDAGSLTAREKEVLDLVARGLSNAEIVQETGLSINSVKSFIRGAYRKIGAENRGDATMWARAHGFGDDEAAS</sequence>
<organism evidence="5 6">
    <name type="scientific">Nocardioides marinquilinus</name>
    <dbReference type="NCBI Taxonomy" id="1210400"/>
    <lineage>
        <taxon>Bacteria</taxon>
        <taxon>Bacillati</taxon>
        <taxon>Actinomycetota</taxon>
        <taxon>Actinomycetes</taxon>
        <taxon>Propionibacteriales</taxon>
        <taxon>Nocardioidaceae</taxon>
        <taxon>Nocardioides</taxon>
    </lineage>
</organism>
<dbReference type="RefSeq" id="WP_345458998.1">
    <property type="nucleotide sequence ID" value="NZ_BAABKG010000003.1"/>
</dbReference>
<dbReference type="SMART" id="SM00421">
    <property type="entry name" value="HTH_LUXR"/>
    <property type="match status" value="1"/>
</dbReference>
<reference evidence="6" key="1">
    <citation type="journal article" date="2019" name="Int. J. Syst. Evol. Microbiol.">
        <title>The Global Catalogue of Microorganisms (GCM) 10K type strain sequencing project: providing services to taxonomists for standard genome sequencing and annotation.</title>
        <authorList>
            <consortium name="The Broad Institute Genomics Platform"/>
            <consortium name="The Broad Institute Genome Sequencing Center for Infectious Disease"/>
            <person name="Wu L."/>
            <person name="Ma J."/>
        </authorList>
    </citation>
    <scope>NUCLEOTIDE SEQUENCE [LARGE SCALE GENOMIC DNA]</scope>
    <source>
        <strain evidence="6">JCM 18459</strain>
    </source>
</reference>
<comment type="caution">
    <text evidence="5">The sequence shown here is derived from an EMBL/GenBank/DDBJ whole genome shotgun (WGS) entry which is preliminary data.</text>
</comment>
<dbReference type="PANTHER" id="PTHR44688">
    <property type="entry name" value="DNA-BINDING TRANSCRIPTIONAL ACTIVATOR DEVR_DOSR"/>
    <property type="match status" value="1"/>
</dbReference>
<keyword evidence="3" id="KW-0804">Transcription</keyword>
<evidence type="ECO:0000313" key="6">
    <source>
        <dbReference type="Proteomes" id="UP001500221"/>
    </source>
</evidence>
<dbReference type="PRINTS" id="PR00038">
    <property type="entry name" value="HTHLUXR"/>
</dbReference>
<keyword evidence="6" id="KW-1185">Reference proteome</keyword>
<dbReference type="InterPro" id="IPR036388">
    <property type="entry name" value="WH-like_DNA-bd_sf"/>
</dbReference>
<evidence type="ECO:0000256" key="2">
    <source>
        <dbReference type="ARBA" id="ARBA00023125"/>
    </source>
</evidence>
<dbReference type="Gene3D" id="1.10.10.10">
    <property type="entry name" value="Winged helix-like DNA-binding domain superfamily/Winged helix DNA-binding domain"/>
    <property type="match status" value="1"/>
</dbReference>
<dbReference type="PANTHER" id="PTHR44688:SF16">
    <property type="entry name" value="DNA-BINDING TRANSCRIPTIONAL ACTIVATOR DEVR_DOSR"/>
    <property type="match status" value="1"/>
</dbReference>
<dbReference type="InterPro" id="IPR016032">
    <property type="entry name" value="Sig_transdc_resp-reg_C-effctor"/>
</dbReference>
<keyword evidence="1" id="KW-0805">Transcription regulation</keyword>
<keyword evidence="2" id="KW-0238">DNA-binding</keyword>
<protein>
    <recommendedName>
        <fullName evidence="4">HTH luxR-type domain-containing protein</fullName>
    </recommendedName>
</protein>
<dbReference type="PROSITE" id="PS50043">
    <property type="entry name" value="HTH_LUXR_2"/>
    <property type="match status" value="1"/>
</dbReference>
<accession>A0ABP9PVY7</accession>
<dbReference type="EMBL" id="BAABKG010000003">
    <property type="protein sequence ID" value="GAA5149948.1"/>
    <property type="molecule type" value="Genomic_DNA"/>
</dbReference>
<name>A0ABP9PVY7_9ACTN</name>